<evidence type="ECO:0000313" key="5">
    <source>
        <dbReference type="EMBL" id="TFY71587.1"/>
    </source>
</evidence>
<comment type="similarity">
    <text evidence="1">Belongs to the ATP-dependent AMP-binding enzyme family.</text>
</comment>
<dbReference type="PROSITE" id="PS00455">
    <property type="entry name" value="AMP_BINDING"/>
    <property type="match status" value="2"/>
</dbReference>
<dbReference type="GO" id="GO:0031956">
    <property type="term" value="F:medium-chain fatty acid-CoA ligase activity"/>
    <property type="evidence" value="ECO:0007669"/>
    <property type="project" value="TreeGrafter"/>
</dbReference>
<dbReference type="Pfam" id="PF13193">
    <property type="entry name" value="AMP-binding_C"/>
    <property type="match status" value="2"/>
</dbReference>
<dbReference type="InterPro" id="IPR045851">
    <property type="entry name" value="AMP-bd_C_sf"/>
</dbReference>
<proteinExistence type="inferred from homology"/>
<reference evidence="5 6" key="1">
    <citation type="submission" date="2019-02" db="EMBL/GenBank/DDBJ databases">
        <title>Genome sequencing of the rare red list fungi Dentipellis fragilis.</title>
        <authorList>
            <person name="Buettner E."/>
            <person name="Kellner H."/>
        </authorList>
    </citation>
    <scope>NUCLEOTIDE SEQUENCE [LARGE SCALE GENOMIC DNA]</scope>
    <source>
        <strain evidence="5 6">DSM 105465</strain>
    </source>
</reference>
<dbReference type="EMBL" id="SEOQ01000045">
    <property type="protein sequence ID" value="TFY71587.1"/>
    <property type="molecule type" value="Genomic_DNA"/>
</dbReference>
<comment type="caution">
    <text evidence="5">The sequence shown here is derived from an EMBL/GenBank/DDBJ whole genome shotgun (WGS) entry which is preliminary data.</text>
</comment>
<keyword evidence="6" id="KW-1185">Reference proteome</keyword>
<dbReference type="InterPro" id="IPR025110">
    <property type="entry name" value="AMP-bd_C"/>
</dbReference>
<dbReference type="PANTHER" id="PTHR43201">
    <property type="entry name" value="ACYL-COA SYNTHETASE"/>
    <property type="match status" value="1"/>
</dbReference>
<feature type="domain" description="AMP-binding enzyme C-terminal" evidence="4">
    <location>
        <begin position="1091"/>
        <end position="1168"/>
    </location>
</feature>
<dbReference type="GO" id="GO:0006631">
    <property type="term" value="P:fatty acid metabolic process"/>
    <property type="evidence" value="ECO:0007669"/>
    <property type="project" value="TreeGrafter"/>
</dbReference>
<evidence type="ECO:0008006" key="7">
    <source>
        <dbReference type="Google" id="ProtNLM"/>
    </source>
</evidence>
<accession>A0A4Y9ZC86</accession>
<feature type="domain" description="AMP-dependent synthetase/ligase" evidence="3">
    <location>
        <begin position="53"/>
        <end position="443"/>
    </location>
</feature>
<dbReference type="PANTHER" id="PTHR43201:SF5">
    <property type="entry name" value="MEDIUM-CHAIN ACYL-COA LIGASE ACSF2, MITOCHONDRIAL"/>
    <property type="match status" value="1"/>
</dbReference>
<gene>
    <name evidence="5" type="ORF">EVG20_g1420</name>
</gene>
<dbReference type="OrthoDB" id="10253115at2759"/>
<name>A0A4Y9ZC86_9AGAM</name>
<dbReference type="Gene3D" id="3.40.50.12780">
    <property type="entry name" value="N-terminal domain of ligase-like"/>
    <property type="match status" value="2"/>
</dbReference>
<dbReference type="Proteomes" id="UP000298327">
    <property type="component" value="Unassembled WGS sequence"/>
</dbReference>
<dbReference type="SUPFAM" id="SSF56801">
    <property type="entry name" value="Acetyl-CoA synthetase-like"/>
    <property type="match status" value="2"/>
</dbReference>
<evidence type="ECO:0000259" key="4">
    <source>
        <dbReference type="Pfam" id="PF13193"/>
    </source>
</evidence>
<feature type="domain" description="AMP-dependent synthetase/ligase" evidence="3">
    <location>
        <begin position="655"/>
        <end position="1039"/>
    </location>
</feature>
<evidence type="ECO:0000256" key="1">
    <source>
        <dbReference type="ARBA" id="ARBA00006432"/>
    </source>
</evidence>
<dbReference type="InterPro" id="IPR000873">
    <property type="entry name" value="AMP-dep_synth/lig_dom"/>
</dbReference>
<dbReference type="Pfam" id="PF00501">
    <property type="entry name" value="AMP-binding"/>
    <property type="match status" value="2"/>
</dbReference>
<dbReference type="Gene3D" id="3.30.300.30">
    <property type="match status" value="2"/>
</dbReference>
<evidence type="ECO:0000259" key="3">
    <source>
        <dbReference type="Pfam" id="PF00501"/>
    </source>
</evidence>
<sequence>MSWTPKRSLSEVEALLCAPGQLLELETRLVEGRLQRVYKNLPPSLHELWLALARRYDEQTYLVFENQRLTYRETLEQSVLAAAVFSQTYEVRKGDKVGICSRNYPCFIVAFWACHLIGAVPVLVNAWLPANAIEHCIVKTRCKLVLLDAASATSLEGRVDSITLQTGATGFLVWEPQEDRRQWEGMRLWSEALRTFGGDMRRILEEDPKIVPEDDATIMFTSGTTGLPKGVLSTQRMYLTNLFNVLAPVRRTILRRGENIPDPASTPNANAEQTGILISVPLFHVTGMTGMTASVLCILPKADLTSEQLLGTYGGSKLVLMRKWNPEEGARLIKEEKVTLAGGVPSMASDLIESSAVGYPLTGMLFGGAPPPDWLAKDFRKAFPNAVISQGYGLTENNGGATGISSEDYLMRPTSAGLPAPVVDIRIMRDEVPAPVGEVRGDMDVRASFPDFRRTILNFIDEARIGLTRGPAATAKTITKDGWLRTGDVGYVDKEGFLYVRDRIKDLIIRGGENIDCVSVENAMSADSRLLEMAAVGVPDRRLGELVAVVATMKPTYQGHIEEHEVIEIARKNLPKFAVPVMVILRRRPLPRNPAGKILKKMLWIPKRSIDEVNAIICGPGQVHEMETRLIDGRLQRVYKNLAPTLRQFWISVAGRCSQRTYIVFEQQRLSYQEAFEQSVRIAAVFYKTYGVRKGDRVAICSRNYPNYILTFWACHLLGAVAVLVNAWLPVKPLEHCFVVSQCKVVIMDSTCATLLEHHTERIANQAGTVAFLVWEHQEGKGQWKGMQLWTDVLSAFDGDVEFVLTHEFSILPEDNATILFTSGTTGLPKGVLSTQRMFLTNVLSILVPVLRVALRRGENLPPSPVNTESDAAQSGILVPTPLFHATGCTALMMIGTYTGSKIVLMRRWIPDEGARLLKQENIAITGGVPSMASDLLESSAVGHPLASLFFGGAPPPDWLARDFRAAFPTAILSQGYGLTETNAAVVGNAGEDYLTRPTSAGLAAPVTDFLIMRDDTVAPIGELGEIWVRGPNVMKEYYRDPAATAKALTPDGWFKTGDVGLTDHEGFLYIRDRIKDMIIRGGENIDCISVENAVLADSRLHEVAAVGVPDRRLGELVAVVVSVKPRYQGQVQEREIIDIARKTLPKFAVPVMVVLQDSPLPRNPAGKILKNELRPLAKVEWEQRSSASLGSGSASQAKL</sequence>
<feature type="domain" description="AMP-binding enzyme C-terminal" evidence="4">
    <location>
        <begin position="520"/>
        <end position="597"/>
    </location>
</feature>
<dbReference type="AlphaFoldDB" id="A0A4Y9ZC86"/>
<dbReference type="STRING" id="205917.A0A4Y9ZC86"/>
<protein>
    <recommendedName>
        <fullName evidence="7">AMP-dependent synthetase/ligase domain-containing protein</fullName>
    </recommendedName>
</protein>
<dbReference type="InterPro" id="IPR042099">
    <property type="entry name" value="ANL_N_sf"/>
</dbReference>
<dbReference type="InterPro" id="IPR020845">
    <property type="entry name" value="AMP-binding_CS"/>
</dbReference>
<evidence type="ECO:0000313" key="6">
    <source>
        <dbReference type="Proteomes" id="UP000298327"/>
    </source>
</evidence>
<keyword evidence="2" id="KW-0436">Ligase</keyword>
<organism evidence="5 6">
    <name type="scientific">Dentipellis fragilis</name>
    <dbReference type="NCBI Taxonomy" id="205917"/>
    <lineage>
        <taxon>Eukaryota</taxon>
        <taxon>Fungi</taxon>
        <taxon>Dikarya</taxon>
        <taxon>Basidiomycota</taxon>
        <taxon>Agaricomycotina</taxon>
        <taxon>Agaricomycetes</taxon>
        <taxon>Russulales</taxon>
        <taxon>Hericiaceae</taxon>
        <taxon>Dentipellis</taxon>
    </lineage>
</organism>
<evidence type="ECO:0000256" key="2">
    <source>
        <dbReference type="ARBA" id="ARBA00022598"/>
    </source>
</evidence>